<reference evidence="1 2" key="1">
    <citation type="journal article" date="2023" name="Plants (Basel)">
        <title>Bridging the Gap: Combining Genomics and Transcriptomics Approaches to Understand Stylosanthes scabra, an Orphan Legume from the Brazilian Caatinga.</title>
        <authorList>
            <person name="Ferreira-Neto J.R.C."/>
            <person name="da Silva M.D."/>
            <person name="Binneck E."/>
            <person name="de Melo N.F."/>
            <person name="da Silva R.H."/>
            <person name="de Melo A.L.T.M."/>
            <person name="Pandolfi V."/>
            <person name="Bustamante F.O."/>
            <person name="Brasileiro-Vidal A.C."/>
            <person name="Benko-Iseppon A.M."/>
        </authorList>
    </citation>
    <scope>NUCLEOTIDE SEQUENCE [LARGE SCALE GENOMIC DNA]</scope>
    <source>
        <tissue evidence="1">Leaves</tissue>
    </source>
</reference>
<dbReference type="Proteomes" id="UP001341840">
    <property type="component" value="Unassembled WGS sequence"/>
</dbReference>
<evidence type="ECO:0000313" key="1">
    <source>
        <dbReference type="EMBL" id="MED6114184.1"/>
    </source>
</evidence>
<evidence type="ECO:0000313" key="2">
    <source>
        <dbReference type="Proteomes" id="UP001341840"/>
    </source>
</evidence>
<accession>A0ABU6QT04</accession>
<dbReference type="EMBL" id="JASCZI010001056">
    <property type="protein sequence ID" value="MED6114184.1"/>
    <property type="molecule type" value="Genomic_DNA"/>
</dbReference>
<organism evidence="1 2">
    <name type="scientific">Stylosanthes scabra</name>
    <dbReference type="NCBI Taxonomy" id="79078"/>
    <lineage>
        <taxon>Eukaryota</taxon>
        <taxon>Viridiplantae</taxon>
        <taxon>Streptophyta</taxon>
        <taxon>Embryophyta</taxon>
        <taxon>Tracheophyta</taxon>
        <taxon>Spermatophyta</taxon>
        <taxon>Magnoliopsida</taxon>
        <taxon>eudicotyledons</taxon>
        <taxon>Gunneridae</taxon>
        <taxon>Pentapetalae</taxon>
        <taxon>rosids</taxon>
        <taxon>fabids</taxon>
        <taxon>Fabales</taxon>
        <taxon>Fabaceae</taxon>
        <taxon>Papilionoideae</taxon>
        <taxon>50 kb inversion clade</taxon>
        <taxon>dalbergioids sensu lato</taxon>
        <taxon>Dalbergieae</taxon>
        <taxon>Pterocarpus clade</taxon>
        <taxon>Stylosanthes</taxon>
    </lineage>
</organism>
<proteinExistence type="predicted"/>
<sequence>MAEFAESGIQTSVLTDLELSQYLTESFLQAYEDMMVRNKNLGQAIPVANLTQSYFPSNGRGVEGEVADLIDFSKVEGTDGRILGLSVKYVEEEDMLLPIATTAMINNTHQQPTIRMSPHKFLTQIQQSHHHLRLFVSHVHATPPHHLCLIHLGLKTVEQVTMSPLIQTTFSLLKH</sequence>
<gene>
    <name evidence="1" type="ORF">PIB30_077781</name>
</gene>
<name>A0ABU6QT04_9FABA</name>
<protein>
    <submittedName>
        <fullName evidence="1">Uncharacterized protein</fullName>
    </submittedName>
</protein>
<keyword evidence="2" id="KW-1185">Reference proteome</keyword>
<comment type="caution">
    <text evidence="1">The sequence shown here is derived from an EMBL/GenBank/DDBJ whole genome shotgun (WGS) entry which is preliminary data.</text>
</comment>